<protein>
    <submittedName>
        <fullName evidence="1">Uncharacterized protein</fullName>
    </submittedName>
</protein>
<evidence type="ECO:0000313" key="1">
    <source>
        <dbReference type="EMBL" id="KAK5608168.1"/>
    </source>
</evidence>
<dbReference type="AlphaFoldDB" id="A0AAV9RGM6"/>
<dbReference type="Proteomes" id="UP001311232">
    <property type="component" value="Unassembled WGS sequence"/>
</dbReference>
<proteinExistence type="predicted"/>
<reference evidence="1 2" key="1">
    <citation type="submission" date="2021-06" db="EMBL/GenBank/DDBJ databases">
        <authorList>
            <person name="Palmer J.M."/>
        </authorList>
    </citation>
    <scope>NUCLEOTIDE SEQUENCE [LARGE SCALE GENOMIC DNA]</scope>
    <source>
        <strain evidence="1 2">MEX-2019</strain>
        <tissue evidence="1">Muscle</tissue>
    </source>
</reference>
<sequence length="286" mass="31274">MEVINLWFCRASFSALWSYHNPKHDRRNQPNGPSRRRGVDFWRAAESCTRQAKVREEQRSAFWGSKLAIPLPGGGLLRYISPSASSPGHRQLHRRGASAPRWIGATLQLRIFLKVNVTPLLQSLGVEFLLYLILVLSVAEGFRDEPRLLHVPEGFRDEPLLLPVPEGFGDEPPTFGVPVAAPEELEIELPPLPVSVHLYGLAEDSSGFCTAIPSSTAGFLVVILQAAYSEGPLHVWVGLLTSVVGGASGTIVVLLDSGSARNDLPPVRLNSKELEIELPPFHSAVS</sequence>
<keyword evidence="2" id="KW-1185">Reference proteome</keyword>
<comment type="caution">
    <text evidence="1">The sequence shown here is derived from an EMBL/GenBank/DDBJ whole genome shotgun (WGS) entry which is preliminary data.</text>
</comment>
<organism evidence="1 2">
    <name type="scientific">Crenichthys baileyi</name>
    <name type="common">White River springfish</name>
    <dbReference type="NCBI Taxonomy" id="28760"/>
    <lineage>
        <taxon>Eukaryota</taxon>
        <taxon>Metazoa</taxon>
        <taxon>Chordata</taxon>
        <taxon>Craniata</taxon>
        <taxon>Vertebrata</taxon>
        <taxon>Euteleostomi</taxon>
        <taxon>Actinopterygii</taxon>
        <taxon>Neopterygii</taxon>
        <taxon>Teleostei</taxon>
        <taxon>Neoteleostei</taxon>
        <taxon>Acanthomorphata</taxon>
        <taxon>Ovalentaria</taxon>
        <taxon>Atherinomorphae</taxon>
        <taxon>Cyprinodontiformes</taxon>
        <taxon>Goodeidae</taxon>
        <taxon>Crenichthys</taxon>
    </lineage>
</organism>
<accession>A0AAV9RGM6</accession>
<name>A0AAV9RGM6_9TELE</name>
<dbReference type="EMBL" id="JAHHUM010001844">
    <property type="protein sequence ID" value="KAK5608168.1"/>
    <property type="molecule type" value="Genomic_DNA"/>
</dbReference>
<gene>
    <name evidence="1" type="ORF">CRENBAI_003199</name>
</gene>
<evidence type="ECO:0000313" key="2">
    <source>
        <dbReference type="Proteomes" id="UP001311232"/>
    </source>
</evidence>